<proteinExistence type="predicted"/>
<evidence type="ECO:0000313" key="2">
    <source>
        <dbReference type="Proteomes" id="UP000615760"/>
    </source>
</evidence>
<dbReference type="Proteomes" id="UP000615760">
    <property type="component" value="Unassembled WGS sequence"/>
</dbReference>
<evidence type="ECO:0000313" key="1">
    <source>
        <dbReference type="EMBL" id="GGB73239.1"/>
    </source>
</evidence>
<protein>
    <recommendedName>
        <fullName evidence="3">SH3 domain-containing protein</fullName>
    </recommendedName>
</protein>
<accession>A0ABQ1JS62</accession>
<name>A0ABQ1JS62_9FLAO</name>
<reference evidence="2" key="1">
    <citation type="journal article" date="2019" name="Int. J. Syst. Evol. Microbiol.">
        <title>The Global Catalogue of Microorganisms (GCM) 10K type strain sequencing project: providing services to taxonomists for standard genome sequencing and annotation.</title>
        <authorList>
            <consortium name="The Broad Institute Genomics Platform"/>
            <consortium name="The Broad Institute Genome Sequencing Center for Infectious Disease"/>
            <person name="Wu L."/>
            <person name="Ma J."/>
        </authorList>
    </citation>
    <scope>NUCLEOTIDE SEQUENCE [LARGE SCALE GENOMIC DNA]</scope>
    <source>
        <strain evidence="2">CGMCC 1.15461</strain>
    </source>
</reference>
<gene>
    <name evidence="1" type="ORF">GCM10007424_11420</name>
</gene>
<organism evidence="1 2">
    <name type="scientific">Flavobacterium suaedae</name>
    <dbReference type="NCBI Taxonomy" id="1767027"/>
    <lineage>
        <taxon>Bacteria</taxon>
        <taxon>Pseudomonadati</taxon>
        <taxon>Bacteroidota</taxon>
        <taxon>Flavobacteriia</taxon>
        <taxon>Flavobacteriales</taxon>
        <taxon>Flavobacteriaceae</taxon>
        <taxon>Flavobacterium</taxon>
    </lineage>
</organism>
<sequence>MCETDAPTPIYFNKSNGGEQITVIPKGKQVIIKEKPKAMYYKIQYNDTIGWAYIPRLKNKKKYEYKGTFKVLKKKKNKSSSYHSSGGTVHVKGYYRKDGTYVRPHTRRKPK</sequence>
<evidence type="ECO:0008006" key="3">
    <source>
        <dbReference type="Google" id="ProtNLM"/>
    </source>
</evidence>
<keyword evidence="2" id="KW-1185">Reference proteome</keyword>
<dbReference type="EMBL" id="BMJE01000003">
    <property type="protein sequence ID" value="GGB73239.1"/>
    <property type="molecule type" value="Genomic_DNA"/>
</dbReference>
<comment type="caution">
    <text evidence="1">The sequence shown here is derived from an EMBL/GenBank/DDBJ whole genome shotgun (WGS) entry which is preliminary data.</text>
</comment>